<dbReference type="PANTHER" id="PTHR33312">
    <property type="entry name" value="MEMBRANE-ASSOCIATED KINASE REGULATOR 4-RELATED"/>
    <property type="match status" value="1"/>
</dbReference>
<evidence type="ECO:0000313" key="2">
    <source>
        <dbReference type="EMBL" id="KAF5770832.1"/>
    </source>
</evidence>
<dbReference type="EMBL" id="CM007903">
    <property type="protein sequence ID" value="OTF99520.1"/>
    <property type="molecule type" value="Genomic_DNA"/>
</dbReference>
<reference evidence="3" key="2">
    <citation type="submission" date="2017-02" db="EMBL/GenBank/DDBJ databases">
        <title>Sunflower complete genome.</title>
        <authorList>
            <person name="Langlade N."/>
            <person name="Munos S."/>
        </authorList>
    </citation>
    <scope>NUCLEOTIDE SEQUENCE [LARGE SCALE GENOMIC DNA]</scope>
    <source>
        <tissue evidence="3">Leaves</tissue>
    </source>
</reference>
<feature type="region of interest" description="Disordered" evidence="1">
    <location>
        <begin position="171"/>
        <end position="195"/>
    </location>
</feature>
<sequence>MDVNSFLGSICYDDIEEEEYIDMEVSAYSNPFRHLNSSEFEFQMFSSSSDRELITTSPADELFYKGNLLPLHFPPRLQMVEKILQDQNNDTFDEFFGTPLATSPYATPNSNTPFRSCNISPSGSCQVSRELNPDDYFLDNTAENPKKSWTKKLNLTKQSSLGWSKLKSFFGKSGGSDGSRSKFPRTSGKKKEKLNVSGAMTTSKRFCYTNTSSGPSPFTNSSHSNSSSELQVHHRSINMSSEIESEINSAIAHCKRSQQQMHTIHKTINDMGFSSLAV</sequence>
<dbReference type="PANTHER" id="PTHR33312:SF5">
    <property type="entry name" value="MEMBRANE-ASSOCIATED KINASE REGULATOR 4-RELATED"/>
    <property type="match status" value="1"/>
</dbReference>
<reference evidence="2 4" key="1">
    <citation type="journal article" date="2017" name="Nature">
        <title>The sunflower genome provides insights into oil metabolism, flowering and Asterid evolution.</title>
        <authorList>
            <person name="Badouin H."/>
            <person name="Gouzy J."/>
            <person name="Grassa C.J."/>
            <person name="Murat F."/>
            <person name="Staton S.E."/>
            <person name="Cottret L."/>
            <person name="Lelandais-Briere C."/>
            <person name="Owens G.L."/>
            <person name="Carrere S."/>
            <person name="Mayjonade B."/>
            <person name="Legrand L."/>
            <person name="Gill N."/>
            <person name="Kane N.C."/>
            <person name="Bowers J.E."/>
            <person name="Hubner S."/>
            <person name="Bellec A."/>
            <person name="Berard A."/>
            <person name="Berges H."/>
            <person name="Blanchet N."/>
            <person name="Boniface M.C."/>
            <person name="Brunel D."/>
            <person name="Catrice O."/>
            <person name="Chaidir N."/>
            <person name="Claudel C."/>
            <person name="Donnadieu C."/>
            <person name="Faraut T."/>
            <person name="Fievet G."/>
            <person name="Helmstetter N."/>
            <person name="King M."/>
            <person name="Knapp S.J."/>
            <person name="Lai Z."/>
            <person name="Le Paslier M.C."/>
            <person name="Lippi Y."/>
            <person name="Lorenzon L."/>
            <person name="Mandel J.R."/>
            <person name="Marage G."/>
            <person name="Marchand G."/>
            <person name="Marquand E."/>
            <person name="Bret-Mestries E."/>
            <person name="Morien E."/>
            <person name="Nambeesan S."/>
            <person name="Nguyen T."/>
            <person name="Pegot-Espagnet P."/>
            <person name="Pouilly N."/>
            <person name="Raftis F."/>
            <person name="Sallet E."/>
            <person name="Schiex T."/>
            <person name="Thomas J."/>
            <person name="Vandecasteele C."/>
            <person name="Vares D."/>
            <person name="Vear F."/>
            <person name="Vautrin S."/>
            <person name="Crespi M."/>
            <person name="Mangin B."/>
            <person name="Burke J.M."/>
            <person name="Salse J."/>
            <person name="Munos S."/>
            <person name="Vincourt P."/>
            <person name="Rieseberg L.H."/>
            <person name="Langlade N.B."/>
        </authorList>
    </citation>
    <scope>NUCLEOTIDE SEQUENCE [LARGE SCALE GENOMIC DNA]</scope>
    <source>
        <strain evidence="4">cv. SF193</strain>
        <tissue evidence="2">Leaves</tissue>
    </source>
</reference>
<evidence type="ECO:0000313" key="3">
    <source>
        <dbReference type="EMBL" id="OTF99520.1"/>
    </source>
</evidence>
<evidence type="ECO:0000313" key="4">
    <source>
        <dbReference type="Proteomes" id="UP000215914"/>
    </source>
</evidence>
<dbReference type="InterPro" id="IPR039620">
    <property type="entry name" value="BKI1/MAKR1/3/4"/>
</dbReference>
<dbReference type="InParanoid" id="A0A251SPS6"/>
<keyword evidence="2" id="KW-0418">Kinase</keyword>
<name>A0A251SPS6_HELAN</name>
<proteinExistence type="predicted"/>
<keyword evidence="4" id="KW-1185">Reference proteome</keyword>
<dbReference type="OrthoDB" id="1938320at2759"/>
<dbReference type="Gramene" id="mRNA:HanXRQr2_Chr14g0663791">
    <property type="protein sequence ID" value="CDS:HanXRQr2_Chr14g0663791.1"/>
    <property type="gene ID" value="HanXRQr2_Chr14g0663791"/>
</dbReference>
<dbReference type="OMA" id="IRRSCDN"/>
<keyword evidence="2" id="KW-0808">Transferase</keyword>
<organism evidence="3 4">
    <name type="scientific">Helianthus annuus</name>
    <name type="common">Common sunflower</name>
    <dbReference type="NCBI Taxonomy" id="4232"/>
    <lineage>
        <taxon>Eukaryota</taxon>
        <taxon>Viridiplantae</taxon>
        <taxon>Streptophyta</taxon>
        <taxon>Embryophyta</taxon>
        <taxon>Tracheophyta</taxon>
        <taxon>Spermatophyta</taxon>
        <taxon>Magnoliopsida</taxon>
        <taxon>eudicotyledons</taxon>
        <taxon>Gunneridae</taxon>
        <taxon>Pentapetalae</taxon>
        <taxon>asterids</taxon>
        <taxon>campanulids</taxon>
        <taxon>Asterales</taxon>
        <taxon>Asteraceae</taxon>
        <taxon>Asteroideae</taxon>
        <taxon>Heliantheae alliance</taxon>
        <taxon>Heliantheae</taxon>
        <taxon>Helianthus</taxon>
    </lineage>
</organism>
<dbReference type="FunCoup" id="A0A251SPS6">
    <property type="interactions" value="1263"/>
</dbReference>
<protein>
    <submittedName>
        <fullName evidence="2">BKI1/putative membrane-associated kinase regulator 1/3/4</fullName>
    </submittedName>
</protein>
<accession>A0A251SPS6</accession>
<dbReference type="Proteomes" id="UP000215914">
    <property type="component" value="Chromosome 14"/>
</dbReference>
<gene>
    <name evidence="3" type="ORF">HannXRQ_Chr14g0457521</name>
    <name evidence="2" type="ORF">HanXRQr2_Chr14g0663791</name>
</gene>
<dbReference type="GO" id="GO:0019210">
    <property type="term" value="F:kinase inhibitor activity"/>
    <property type="evidence" value="ECO:0007669"/>
    <property type="project" value="InterPro"/>
</dbReference>
<dbReference type="GO" id="GO:0005886">
    <property type="term" value="C:plasma membrane"/>
    <property type="evidence" value="ECO:0007669"/>
    <property type="project" value="InterPro"/>
</dbReference>
<dbReference type="GO" id="GO:0016301">
    <property type="term" value="F:kinase activity"/>
    <property type="evidence" value="ECO:0007669"/>
    <property type="project" value="UniProtKB-KW"/>
</dbReference>
<dbReference type="EMBL" id="MNCJ02000329">
    <property type="protein sequence ID" value="KAF5770832.1"/>
    <property type="molecule type" value="Genomic_DNA"/>
</dbReference>
<reference evidence="2" key="3">
    <citation type="submission" date="2020-06" db="EMBL/GenBank/DDBJ databases">
        <title>Helianthus annuus Genome sequencing and assembly Release 2.</title>
        <authorList>
            <person name="Gouzy J."/>
            <person name="Langlade N."/>
            <person name="Munos S."/>
        </authorList>
    </citation>
    <scope>NUCLEOTIDE SEQUENCE</scope>
    <source>
        <tissue evidence="2">Leaves</tissue>
    </source>
</reference>
<dbReference type="AlphaFoldDB" id="A0A251SPS6"/>
<evidence type="ECO:0000256" key="1">
    <source>
        <dbReference type="SAM" id="MobiDB-lite"/>
    </source>
</evidence>